<sequence>MSLQVLVHNEHRQANFPVVLGNLVHPQNAQGAKYTTADNHLKGLQTAGGNEMVMNDAKGA</sequence>
<dbReference type="RefSeq" id="WP_345054464.1">
    <property type="nucleotide sequence ID" value="NZ_BAABDK010000017.1"/>
</dbReference>
<protein>
    <submittedName>
        <fullName evidence="1">Uncharacterized protein</fullName>
    </submittedName>
</protein>
<dbReference type="EMBL" id="BAABDK010000017">
    <property type="protein sequence ID" value="GAA4037584.1"/>
    <property type="molecule type" value="Genomic_DNA"/>
</dbReference>
<name>A0ABP7U7W5_9BACT</name>
<dbReference type="Proteomes" id="UP001501469">
    <property type="component" value="Unassembled WGS sequence"/>
</dbReference>
<gene>
    <name evidence="1" type="ORF">GCM10022409_23350</name>
</gene>
<organism evidence="1 2">
    <name type="scientific">Hymenobacter glaciei</name>
    <dbReference type="NCBI Taxonomy" id="877209"/>
    <lineage>
        <taxon>Bacteria</taxon>
        <taxon>Pseudomonadati</taxon>
        <taxon>Bacteroidota</taxon>
        <taxon>Cytophagia</taxon>
        <taxon>Cytophagales</taxon>
        <taxon>Hymenobacteraceae</taxon>
        <taxon>Hymenobacter</taxon>
    </lineage>
</organism>
<evidence type="ECO:0000313" key="1">
    <source>
        <dbReference type="EMBL" id="GAA4037584.1"/>
    </source>
</evidence>
<keyword evidence="2" id="KW-1185">Reference proteome</keyword>
<reference evidence="2" key="1">
    <citation type="journal article" date="2019" name="Int. J. Syst. Evol. Microbiol.">
        <title>The Global Catalogue of Microorganisms (GCM) 10K type strain sequencing project: providing services to taxonomists for standard genome sequencing and annotation.</title>
        <authorList>
            <consortium name="The Broad Institute Genomics Platform"/>
            <consortium name="The Broad Institute Genome Sequencing Center for Infectious Disease"/>
            <person name="Wu L."/>
            <person name="Ma J."/>
        </authorList>
    </citation>
    <scope>NUCLEOTIDE SEQUENCE [LARGE SCALE GENOMIC DNA]</scope>
    <source>
        <strain evidence="2">JCM 17225</strain>
    </source>
</reference>
<evidence type="ECO:0000313" key="2">
    <source>
        <dbReference type="Proteomes" id="UP001501469"/>
    </source>
</evidence>
<proteinExistence type="predicted"/>
<accession>A0ABP7U7W5</accession>
<comment type="caution">
    <text evidence="1">The sequence shown here is derived from an EMBL/GenBank/DDBJ whole genome shotgun (WGS) entry which is preliminary data.</text>
</comment>